<dbReference type="GO" id="GO:0042602">
    <property type="term" value="F:riboflavin reductase (NADPH) activity"/>
    <property type="evidence" value="ECO:0007669"/>
    <property type="project" value="TreeGrafter"/>
</dbReference>
<evidence type="ECO:0000259" key="3">
    <source>
        <dbReference type="SMART" id="SM00903"/>
    </source>
</evidence>
<dbReference type="Pfam" id="PF01613">
    <property type="entry name" value="Flavin_Reduct"/>
    <property type="match status" value="1"/>
</dbReference>
<dbReference type="SMART" id="SM00903">
    <property type="entry name" value="Flavin_Reduct"/>
    <property type="match status" value="1"/>
</dbReference>
<dbReference type="EMBL" id="WBVM01000001">
    <property type="protein sequence ID" value="KAB2810874.1"/>
    <property type="molecule type" value="Genomic_DNA"/>
</dbReference>
<keyword evidence="2" id="KW-0560">Oxidoreductase</keyword>
<dbReference type="InterPro" id="IPR002563">
    <property type="entry name" value="Flavin_Rdtase-like_dom"/>
</dbReference>
<dbReference type="Proteomes" id="UP000449906">
    <property type="component" value="Unassembled WGS sequence"/>
</dbReference>
<dbReference type="PANTHER" id="PTHR30466:SF11">
    <property type="entry name" value="FLAVIN-DEPENDENT MONOOXYGENASE, REDUCTASE SUBUNIT HSAB"/>
    <property type="match status" value="1"/>
</dbReference>
<name>A0A7J5DYW9_NOCSI</name>
<gene>
    <name evidence="4" type="ORF">F9L07_02710</name>
</gene>
<evidence type="ECO:0000313" key="5">
    <source>
        <dbReference type="Proteomes" id="UP000449906"/>
    </source>
</evidence>
<dbReference type="SUPFAM" id="SSF50475">
    <property type="entry name" value="FMN-binding split barrel"/>
    <property type="match status" value="1"/>
</dbReference>
<dbReference type="RefSeq" id="WP_151578383.1">
    <property type="nucleotide sequence ID" value="NZ_WBVM01000001.1"/>
</dbReference>
<sequence>MTCVTPTTAVVSPATLREQLARWPTGVAVVTATGRDGRPVGKTVNSFHATSLAPPLVGWCIDHRSSQVDDWLAATGYVVHVVAAHQGPLMQHFATPSADRFAGVAWQPGLDGMPVLDEPVALRLECRVAHRFAAGDHTYLVGEVVVLTAADAVPLCLQR</sequence>
<proteinExistence type="inferred from homology"/>
<protein>
    <submittedName>
        <fullName evidence="4">Flavin reductase family protein</fullName>
    </submittedName>
</protein>
<organism evidence="4 5">
    <name type="scientific">Nocardioides simplex</name>
    <name type="common">Arthrobacter simplex</name>
    <dbReference type="NCBI Taxonomy" id="2045"/>
    <lineage>
        <taxon>Bacteria</taxon>
        <taxon>Bacillati</taxon>
        <taxon>Actinomycetota</taxon>
        <taxon>Actinomycetes</taxon>
        <taxon>Propionibacteriales</taxon>
        <taxon>Nocardioidaceae</taxon>
        <taxon>Pimelobacter</taxon>
    </lineage>
</organism>
<reference evidence="4 5" key="1">
    <citation type="submission" date="2019-09" db="EMBL/GenBank/DDBJ databases">
        <title>Pimelobacter sp. isolated from Paulinella.</title>
        <authorList>
            <person name="Jeong S.E."/>
        </authorList>
    </citation>
    <scope>NUCLEOTIDE SEQUENCE [LARGE SCALE GENOMIC DNA]</scope>
    <source>
        <strain evidence="4 5">Pch-N</strain>
    </source>
</reference>
<comment type="caution">
    <text evidence="4">The sequence shown here is derived from an EMBL/GenBank/DDBJ whole genome shotgun (WGS) entry which is preliminary data.</text>
</comment>
<dbReference type="AlphaFoldDB" id="A0A7J5DYW9"/>
<accession>A0A7J5DYW9</accession>
<dbReference type="GO" id="GO:0010181">
    <property type="term" value="F:FMN binding"/>
    <property type="evidence" value="ECO:0007669"/>
    <property type="project" value="InterPro"/>
</dbReference>
<evidence type="ECO:0000256" key="1">
    <source>
        <dbReference type="ARBA" id="ARBA00008898"/>
    </source>
</evidence>
<dbReference type="InterPro" id="IPR050268">
    <property type="entry name" value="NADH-dep_flavin_reductase"/>
</dbReference>
<comment type="similarity">
    <text evidence="1">Belongs to the non-flavoprotein flavin reductase family.</text>
</comment>
<evidence type="ECO:0000256" key="2">
    <source>
        <dbReference type="ARBA" id="ARBA00023002"/>
    </source>
</evidence>
<dbReference type="PANTHER" id="PTHR30466">
    <property type="entry name" value="FLAVIN REDUCTASE"/>
    <property type="match status" value="1"/>
</dbReference>
<evidence type="ECO:0000313" key="4">
    <source>
        <dbReference type="EMBL" id="KAB2810874.1"/>
    </source>
</evidence>
<dbReference type="InterPro" id="IPR012349">
    <property type="entry name" value="Split_barrel_FMN-bd"/>
</dbReference>
<feature type="domain" description="Flavin reductase like" evidence="3">
    <location>
        <begin position="20"/>
        <end position="159"/>
    </location>
</feature>
<dbReference type="Gene3D" id="2.30.110.10">
    <property type="entry name" value="Electron Transport, Fmn-binding Protein, Chain A"/>
    <property type="match status" value="1"/>
</dbReference>